<accession>A0A1J1I9G5</accession>
<organism evidence="1 2">
    <name type="scientific">Clunio marinus</name>
    <dbReference type="NCBI Taxonomy" id="568069"/>
    <lineage>
        <taxon>Eukaryota</taxon>
        <taxon>Metazoa</taxon>
        <taxon>Ecdysozoa</taxon>
        <taxon>Arthropoda</taxon>
        <taxon>Hexapoda</taxon>
        <taxon>Insecta</taxon>
        <taxon>Pterygota</taxon>
        <taxon>Neoptera</taxon>
        <taxon>Endopterygota</taxon>
        <taxon>Diptera</taxon>
        <taxon>Nematocera</taxon>
        <taxon>Chironomoidea</taxon>
        <taxon>Chironomidae</taxon>
        <taxon>Clunio</taxon>
    </lineage>
</organism>
<sequence>MCVCDERGKNKHSDEVSFPITTEDKLEPISRCTQSMKKYLDELKEILVLSFEHAKVRLYSIINLKQNTREQAHGRHFKAHVQTTL</sequence>
<evidence type="ECO:0000313" key="1">
    <source>
        <dbReference type="EMBL" id="CRK95614.1"/>
    </source>
</evidence>
<dbReference type="AlphaFoldDB" id="A0A1J1I9G5"/>
<proteinExistence type="predicted"/>
<reference evidence="1 2" key="1">
    <citation type="submission" date="2015-04" db="EMBL/GenBank/DDBJ databases">
        <authorList>
            <person name="Syromyatnikov M.Y."/>
            <person name="Popov V.N."/>
        </authorList>
    </citation>
    <scope>NUCLEOTIDE SEQUENCE [LARGE SCALE GENOMIC DNA]</scope>
</reference>
<gene>
    <name evidence="1" type="ORF">CLUMA_CG009073</name>
</gene>
<evidence type="ECO:0000313" key="2">
    <source>
        <dbReference type="Proteomes" id="UP000183832"/>
    </source>
</evidence>
<dbReference type="Proteomes" id="UP000183832">
    <property type="component" value="Unassembled WGS sequence"/>
</dbReference>
<dbReference type="EMBL" id="CVRI01000042">
    <property type="protein sequence ID" value="CRK95614.1"/>
    <property type="molecule type" value="Genomic_DNA"/>
</dbReference>
<keyword evidence="2" id="KW-1185">Reference proteome</keyword>
<name>A0A1J1I9G5_9DIPT</name>
<protein>
    <submittedName>
        <fullName evidence="1">CLUMA_CG009073, isoform A</fullName>
    </submittedName>
</protein>